<dbReference type="InterPro" id="IPR006179">
    <property type="entry name" value="5_nucleotidase/apyrase"/>
</dbReference>
<dbReference type="FunFam" id="3.90.780.10:FF:000001">
    <property type="entry name" value="NT5E isoform 3"/>
    <property type="match status" value="1"/>
</dbReference>
<feature type="domain" description="5'-Nucleotidase C-terminal" evidence="8">
    <location>
        <begin position="339"/>
        <end position="512"/>
    </location>
</feature>
<evidence type="ECO:0000256" key="6">
    <source>
        <dbReference type="RuleBase" id="RU362119"/>
    </source>
</evidence>
<sequence>MIGKHCIPFFVLLLVSLIHCAPSDSGSYFNLSIVHMNDFHARFEPTSETGGICKEGIKCIGGFSRLYKQIKSIFETRPDSILLNAGDNFQGTLWYTIGKWNVTQEFLNKLPLDATVLGNHEFEHKVEGVVPLMKALNSPVVVSNIDDSLEPQFQGLYNKSVVIERNGKKIGVIGVLFSSTNKLADTGNLTFFPESPSVNAEAERLVKEEGVFTNIILSHAGYDVDQSIAANASDKISLIVGAHTHTFLYTGDNPPGPEKPEGPYPTIVKSKIGKNILIVQASSYCRYLGNITIFLDQNGEIVDYSGAPIFLDSNLPQDDQINKELLPWKELVDAEGGAVVGSTLVTLDMSKCKYAECTFGNLIADAMVYSWTNKAEEGAWTYASMSAVSPGGIRTNIPIGNITYNDLITAVPYNNTFDVAEIQGKYIKELLEYNALPLFDTNTDMSLKLLQFSGIHAVLNLTRPEGKRVQSVKIRCQDCSIPTYENLNVEKTYRIVITSYLVTGGDGYTILSENIKNLQIGQLHMDVLLDYINHRSPIFQEEEERIIIYR</sequence>
<dbReference type="CDD" id="cd07409">
    <property type="entry name" value="MPP_CD73_N"/>
    <property type="match status" value="1"/>
</dbReference>
<dbReference type="Proteomes" id="UP001159042">
    <property type="component" value="Unassembled WGS sequence"/>
</dbReference>
<dbReference type="FunFam" id="3.60.21.10:FF:000020">
    <property type="entry name" value="NT5E isoform 4"/>
    <property type="match status" value="1"/>
</dbReference>
<dbReference type="Pfam" id="PF02872">
    <property type="entry name" value="5_nucleotid_C"/>
    <property type="match status" value="1"/>
</dbReference>
<dbReference type="GO" id="GO:0006196">
    <property type="term" value="P:AMP catabolic process"/>
    <property type="evidence" value="ECO:0007669"/>
    <property type="project" value="TreeGrafter"/>
</dbReference>
<accession>A0AAV8VZZ7</accession>
<dbReference type="Gene3D" id="3.60.21.10">
    <property type="match status" value="1"/>
</dbReference>
<dbReference type="Pfam" id="PF00149">
    <property type="entry name" value="Metallophos"/>
    <property type="match status" value="1"/>
</dbReference>
<dbReference type="PANTHER" id="PTHR11575">
    <property type="entry name" value="5'-NUCLEOTIDASE-RELATED"/>
    <property type="match status" value="1"/>
</dbReference>
<reference evidence="9 10" key="1">
    <citation type="journal article" date="2023" name="Insect Mol. Biol.">
        <title>Genome sequencing provides insights into the evolution of gene families encoding plant cell wall-degrading enzymes in longhorned beetles.</title>
        <authorList>
            <person name="Shin N.R."/>
            <person name="Okamura Y."/>
            <person name="Kirsch R."/>
            <person name="Pauchet Y."/>
        </authorList>
    </citation>
    <scope>NUCLEOTIDE SEQUENCE [LARGE SCALE GENOMIC DNA]</scope>
    <source>
        <strain evidence="9">EAD_L_NR</strain>
    </source>
</reference>
<dbReference type="SUPFAM" id="SSF55816">
    <property type="entry name" value="5'-nucleotidase (syn. UDP-sugar hydrolase), C-terminal domain"/>
    <property type="match status" value="1"/>
</dbReference>
<keyword evidence="3 6" id="KW-0732">Signal</keyword>
<dbReference type="GO" id="GO:0005886">
    <property type="term" value="C:plasma membrane"/>
    <property type="evidence" value="ECO:0007669"/>
    <property type="project" value="TreeGrafter"/>
</dbReference>
<dbReference type="InterPro" id="IPR029052">
    <property type="entry name" value="Metallo-depent_PP-like"/>
</dbReference>
<evidence type="ECO:0000313" key="9">
    <source>
        <dbReference type="EMBL" id="KAJ8919181.1"/>
    </source>
</evidence>
<dbReference type="InterPro" id="IPR004843">
    <property type="entry name" value="Calcineurin-like_PHP"/>
</dbReference>
<protein>
    <recommendedName>
        <fullName evidence="11">Apyrase</fullName>
    </recommendedName>
</protein>
<gene>
    <name evidence="9" type="ORF">NQ315_012168</name>
</gene>
<feature type="signal peptide" evidence="6">
    <location>
        <begin position="1"/>
        <end position="20"/>
    </location>
</feature>
<evidence type="ECO:0000313" key="10">
    <source>
        <dbReference type="Proteomes" id="UP001159042"/>
    </source>
</evidence>
<evidence type="ECO:0000259" key="8">
    <source>
        <dbReference type="Pfam" id="PF02872"/>
    </source>
</evidence>
<dbReference type="GO" id="GO:0046872">
    <property type="term" value="F:metal ion binding"/>
    <property type="evidence" value="ECO:0007669"/>
    <property type="project" value="UniProtKB-KW"/>
</dbReference>
<dbReference type="AlphaFoldDB" id="A0AAV8VZZ7"/>
<evidence type="ECO:0008006" key="11">
    <source>
        <dbReference type="Google" id="ProtNLM"/>
    </source>
</evidence>
<keyword evidence="10" id="KW-1185">Reference proteome</keyword>
<feature type="chain" id="PRO_5043112982" description="Apyrase" evidence="6">
    <location>
        <begin position="21"/>
        <end position="550"/>
    </location>
</feature>
<evidence type="ECO:0000256" key="5">
    <source>
        <dbReference type="ARBA" id="ARBA00022801"/>
    </source>
</evidence>
<dbReference type="InterPro" id="IPR036907">
    <property type="entry name" value="5'-Nucleotdase_C_sf"/>
</dbReference>
<dbReference type="Gene3D" id="3.90.780.10">
    <property type="entry name" value="5'-Nucleotidase, C-terminal domain"/>
    <property type="match status" value="1"/>
</dbReference>
<comment type="caution">
    <text evidence="9">The sequence shown here is derived from an EMBL/GenBank/DDBJ whole genome shotgun (WGS) entry which is preliminary data.</text>
</comment>
<evidence type="ECO:0000256" key="2">
    <source>
        <dbReference type="ARBA" id="ARBA00022723"/>
    </source>
</evidence>
<keyword evidence="4 6" id="KW-0547">Nucleotide-binding</keyword>
<dbReference type="PANTHER" id="PTHR11575:SF32">
    <property type="entry name" value="APYRASE-LIKE PROTEIN"/>
    <property type="match status" value="1"/>
</dbReference>
<dbReference type="InterPro" id="IPR008334">
    <property type="entry name" value="5'-Nucleotdase_C"/>
</dbReference>
<evidence type="ECO:0000256" key="3">
    <source>
        <dbReference type="ARBA" id="ARBA00022729"/>
    </source>
</evidence>
<evidence type="ECO:0000256" key="4">
    <source>
        <dbReference type="ARBA" id="ARBA00022741"/>
    </source>
</evidence>
<comment type="similarity">
    <text evidence="1 6">Belongs to the 5'-nucleotidase family.</text>
</comment>
<dbReference type="GO" id="GO:0008253">
    <property type="term" value="F:5'-nucleotidase activity"/>
    <property type="evidence" value="ECO:0007669"/>
    <property type="project" value="TreeGrafter"/>
</dbReference>
<name>A0AAV8VZZ7_9CUCU</name>
<keyword evidence="5 6" id="KW-0378">Hydrolase</keyword>
<keyword evidence="2" id="KW-0479">Metal-binding</keyword>
<dbReference type="SUPFAM" id="SSF56300">
    <property type="entry name" value="Metallo-dependent phosphatases"/>
    <property type="match status" value="1"/>
</dbReference>
<dbReference type="GO" id="GO:0000166">
    <property type="term" value="F:nucleotide binding"/>
    <property type="evidence" value="ECO:0007669"/>
    <property type="project" value="UniProtKB-KW"/>
</dbReference>
<organism evidence="9 10">
    <name type="scientific">Exocentrus adspersus</name>
    <dbReference type="NCBI Taxonomy" id="1586481"/>
    <lineage>
        <taxon>Eukaryota</taxon>
        <taxon>Metazoa</taxon>
        <taxon>Ecdysozoa</taxon>
        <taxon>Arthropoda</taxon>
        <taxon>Hexapoda</taxon>
        <taxon>Insecta</taxon>
        <taxon>Pterygota</taxon>
        <taxon>Neoptera</taxon>
        <taxon>Endopterygota</taxon>
        <taxon>Coleoptera</taxon>
        <taxon>Polyphaga</taxon>
        <taxon>Cucujiformia</taxon>
        <taxon>Chrysomeloidea</taxon>
        <taxon>Cerambycidae</taxon>
        <taxon>Lamiinae</taxon>
        <taxon>Acanthocinini</taxon>
        <taxon>Exocentrus</taxon>
    </lineage>
</organism>
<proteinExistence type="inferred from homology"/>
<evidence type="ECO:0000259" key="7">
    <source>
        <dbReference type="Pfam" id="PF00149"/>
    </source>
</evidence>
<dbReference type="PRINTS" id="PR01607">
    <property type="entry name" value="APYRASEFAMLY"/>
</dbReference>
<feature type="domain" description="Calcineurin-like phosphoesterase" evidence="7">
    <location>
        <begin position="32"/>
        <end position="246"/>
    </location>
</feature>
<evidence type="ECO:0000256" key="1">
    <source>
        <dbReference type="ARBA" id="ARBA00006654"/>
    </source>
</evidence>
<dbReference type="EMBL" id="JANEYG010000020">
    <property type="protein sequence ID" value="KAJ8919181.1"/>
    <property type="molecule type" value="Genomic_DNA"/>
</dbReference>